<organism evidence="1">
    <name type="scientific">Salix viminalis</name>
    <name type="common">Common osier</name>
    <name type="synonym">Basket willow</name>
    <dbReference type="NCBI Taxonomy" id="40686"/>
    <lineage>
        <taxon>Eukaryota</taxon>
        <taxon>Viridiplantae</taxon>
        <taxon>Streptophyta</taxon>
        <taxon>Embryophyta</taxon>
        <taxon>Tracheophyta</taxon>
        <taxon>Spermatophyta</taxon>
        <taxon>Magnoliopsida</taxon>
        <taxon>eudicotyledons</taxon>
        <taxon>Gunneridae</taxon>
        <taxon>Pentapetalae</taxon>
        <taxon>rosids</taxon>
        <taxon>fabids</taxon>
        <taxon>Malpighiales</taxon>
        <taxon>Salicaceae</taxon>
        <taxon>Saliceae</taxon>
        <taxon>Salix</taxon>
    </lineage>
</organism>
<reference evidence="1" key="1">
    <citation type="submission" date="2019-03" db="EMBL/GenBank/DDBJ databases">
        <authorList>
            <person name="Mank J."/>
            <person name="Almeida P."/>
        </authorList>
    </citation>
    <scope>NUCLEOTIDE SEQUENCE</scope>
    <source>
        <strain evidence="1">78183</strain>
    </source>
</reference>
<sequence length="16" mass="2071">MFNKIKLDRWPMTMMK</sequence>
<dbReference type="EMBL" id="CAADRP010000169">
    <property type="protein sequence ID" value="VFU24324.1"/>
    <property type="molecule type" value="Genomic_DNA"/>
</dbReference>
<protein>
    <submittedName>
        <fullName evidence="1">Uncharacterized protein</fullName>
    </submittedName>
</protein>
<name>A0A6N2KH89_SALVM</name>
<evidence type="ECO:0000313" key="1">
    <source>
        <dbReference type="EMBL" id="VFU24324.1"/>
    </source>
</evidence>
<proteinExistence type="predicted"/>
<dbReference type="AlphaFoldDB" id="A0A6N2KH89"/>
<gene>
    <name evidence="1" type="ORF">SVIM_LOCUS44921</name>
</gene>
<accession>A0A6N2KH89</accession>